<feature type="region of interest" description="Disordered" evidence="1">
    <location>
        <begin position="274"/>
        <end position="311"/>
    </location>
</feature>
<dbReference type="SMART" id="SM00166">
    <property type="entry name" value="UBX"/>
    <property type="match status" value="1"/>
</dbReference>
<dbReference type="PROSITE" id="PS50033">
    <property type="entry name" value="UBX"/>
    <property type="match status" value="1"/>
</dbReference>
<feature type="compositionally biased region" description="Basic and acidic residues" evidence="1">
    <location>
        <begin position="1"/>
        <end position="24"/>
    </location>
</feature>
<evidence type="ECO:0000256" key="1">
    <source>
        <dbReference type="SAM" id="MobiDB-lite"/>
    </source>
</evidence>
<protein>
    <recommendedName>
        <fullName evidence="2">UBX domain-containing protein</fullName>
    </recommendedName>
</protein>
<dbReference type="InterPro" id="IPR029071">
    <property type="entry name" value="Ubiquitin-like_domsf"/>
</dbReference>
<feature type="domain" description="UBX" evidence="2">
    <location>
        <begin position="340"/>
        <end position="411"/>
    </location>
</feature>
<dbReference type="Proteomes" id="UP001165082">
    <property type="component" value="Unassembled WGS sequence"/>
</dbReference>
<dbReference type="InterPro" id="IPR050730">
    <property type="entry name" value="UBX_domain-protein"/>
</dbReference>
<proteinExistence type="predicted"/>
<evidence type="ECO:0000313" key="3">
    <source>
        <dbReference type="EMBL" id="GMI07138.1"/>
    </source>
</evidence>
<accession>A0A9W7CJU0</accession>
<keyword evidence="4" id="KW-1185">Reference proteome</keyword>
<dbReference type="OrthoDB" id="1026733at2759"/>
<dbReference type="EMBL" id="BRXZ01000193">
    <property type="protein sequence ID" value="GMI07138.1"/>
    <property type="molecule type" value="Genomic_DNA"/>
</dbReference>
<dbReference type="GO" id="GO:0043130">
    <property type="term" value="F:ubiquitin binding"/>
    <property type="evidence" value="ECO:0007669"/>
    <property type="project" value="TreeGrafter"/>
</dbReference>
<organism evidence="3 4">
    <name type="scientific">Triparma retinervis</name>
    <dbReference type="NCBI Taxonomy" id="2557542"/>
    <lineage>
        <taxon>Eukaryota</taxon>
        <taxon>Sar</taxon>
        <taxon>Stramenopiles</taxon>
        <taxon>Ochrophyta</taxon>
        <taxon>Bolidophyceae</taxon>
        <taxon>Parmales</taxon>
        <taxon>Triparmaceae</taxon>
        <taxon>Triparma</taxon>
    </lineage>
</organism>
<comment type="caution">
    <text evidence="3">The sequence shown here is derived from an EMBL/GenBank/DDBJ whole genome shotgun (WGS) entry which is preliminary data.</text>
</comment>
<dbReference type="PANTHER" id="PTHR23322">
    <property type="entry name" value="FAS-ASSOCIATED PROTEIN"/>
    <property type="match status" value="1"/>
</dbReference>
<dbReference type="Gene3D" id="3.10.20.90">
    <property type="entry name" value="Phosphatidylinositol 3-kinase Catalytic Subunit, Chain A, domain 1"/>
    <property type="match status" value="1"/>
</dbReference>
<sequence length="416" mass="45615">MRRGQRSESPGRGRVVEENDDPRGTSRRSGILQLIITLLSAARVPLRWLASLFLRILGFLLPQNNANEGLLEEPSSRAISSLASSIPNAPNQLSTASYISTLVESSNYVPTSSFTPETPPSPAPSLVLVVISSSIHPSHEAVKAVIPALQGPLVGCGGKCIVMDAVTSPEATVLTDVFRIGKLPWAGVVCAVDLEGPLEGKVKNWGEGRPIDLVRQGSLLSRINGLAPTTNGMATQLTTLINRTFAVHSPSLATFASRRYENVMGRVLRATQDREFEETARQDRERQETRQREQEEKEREQREKEEKLKASIEKEALLREEKRNRIPPNPPAGTPGAVAMRFCLPSGAKFTRSFLSSTPIPIVRDFVDIHLLDNSVPIKSYDLNVTYPRKKLQGDKTLEEEGIGNGTVVMIIDNDA</sequence>
<evidence type="ECO:0000259" key="2">
    <source>
        <dbReference type="PROSITE" id="PS50033"/>
    </source>
</evidence>
<dbReference type="InterPro" id="IPR001012">
    <property type="entry name" value="UBX_dom"/>
</dbReference>
<dbReference type="Pfam" id="PF00789">
    <property type="entry name" value="UBX"/>
    <property type="match status" value="1"/>
</dbReference>
<dbReference type="CDD" id="cd01767">
    <property type="entry name" value="UBX"/>
    <property type="match status" value="1"/>
</dbReference>
<dbReference type="AlphaFoldDB" id="A0A9W7CJU0"/>
<feature type="region of interest" description="Disordered" evidence="1">
    <location>
        <begin position="1"/>
        <end position="25"/>
    </location>
</feature>
<name>A0A9W7CJU0_9STRA</name>
<dbReference type="SUPFAM" id="SSF54236">
    <property type="entry name" value="Ubiquitin-like"/>
    <property type="match status" value="1"/>
</dbReference>
<gene>
    <name evidence="3" type="ORF">TrRE_jg9867</name>
</gene>
<evidence type="ECO:0000313" key="4">
    <source>
        <dbReference type="Proteomes" id="UP001165082"/>
    </source>
</evidence>
<reference evidence="3" key="1">
    <citation type="submission" date="2022-07" db="EMBL/GenBank/DDBJ databases">
        <title>Genome analysis of Parmales, a sister group of diatoms, reveals the evolutionary specialization of diatoms from phago-mixotrophs to photoautotrophs.</title>
        <authorList>
            <person name="Ban H."/>
            <person name="Sato S."/>
            <person name="Yoshikawa S."/>
            <person name="Kazumasa Y."/>
            <person name="Nakamura Y."/>
            <person name="Ichinomiya M."/>
            <person name="Saitoh K."/>
            <person name="Sato N."/>
            <person name="Blanc-Mathieu R."/>
            <person name="Endo H."/>
            <person name="Kuwata A."/>
            <person name="Ogata H."/>
        </authorList>
    </citation>
    <scope>NUCLEOTIDE SEQUENCE</scope>
</reference>